<evidence type="ECO:0000313" key="5">
    <source>
        <dbReference type="Proteomes" id="UP001344447"/>
    </source>
</evidence>
<evidence type="ECO:0000256" key="1">
    <source>
        <dbReference type="SAM" id="MobiDB-lite"/>
    </source>
</evidence>
<keyword evidence="2" id="KW-0812">Transmembrane</keyword>
<name>A0AAN7U3I8_9MYCE</name>
<evidence type="ECO:0000313" key="4">
    <source>
        <dbReference type="EMBL" id="KAK5581127.1"/>
    </source>
</evidence>
<keyword evidence="2" id="KW-0472">Membrane</keyword>
<organism evidence="4 5">
    <name type="scientific">Dictyostelium firmibasis</name>
    <dbReference type="NCBI Taxonomy" id="79012"/>
    <lineage>
        <taxon>Eukaryota</taxon>
        <taxon>Amoebozoa</taxon>
        <taxon>Evosea</taxon>
        <taxon>Eumycetozoa</taxon>
        <taxon>Dictyostelia</taxon>
        <taxon>Dictyosteliales</taxon>
        <taxon>Dictyosteliaceae</taxon>
        <taxon>Dictyostelium</taxon>
    </lineage>
</organism>
<feature type="region of interest" description="Disordered" evidence="1">
    <location>
        <begin position="306"/>
        <end position="331"/>
    </location>
</feature>
<reference evidence="4 5" key="1">
    <citation type="submission" date="2023-11" db="EMBL/GenBank/DDBJ databases">
        <title>Dfirmibasis_genome.</title>
        <authorList>
            <person name="Edelbroek B."/>
            <person name="Kjellin J."/>
            <person name="Jerlstrom-Hultqvist J."/>
            <person name="Soderbom F."/>
        </authorList>
    </citation>
    <scope>NUCLEOTIDE SEQUENCE [LARGE SCALE GENOMIC DNA]</scope>
    <source>
        <strain evidence="4 5">TNS-C-14</strain>
    </source>
</reference>
<proteinExistence type="predicted"/>
<keyword evidence="2" id="KW-1133">Transmembrane helix</keyword>
<dbReference type="AlphaFoldDB" id="A0AAN7U3I8"/>
<protein>
    <recommendedName>
        <fullName evidence="6">MRH domain-containing protein</fullName>
    </recommendedName>
</protein>
<feature type="transmembrane region" description="Helical" evidence="2">
    <location>
        <begin position="571"/>
        <end position="592"/>
    </location>
</feature>
<dbReference type="EMBL" id="JAVFKY010000002">
    <property type="protein sequence ID" value="KAK5581127.1"/>
    <property type="molecule type" value="Genomic_DNA"/>
</dbReference>
<feature type="transmembrane region" description="Helical" evidence="2">
    <location>
        <begin position="662"/>
        <end position="683"/>
    </location>
</feature>
<gene>
    <name evidence="4" type="ORF">RB653_001155</name>
</gene>
<keyword evidence="5" id="KW-1185">Reference proteome</keyword>
<feature type="signal peptide" evidence="3">
    <location>
        <begin position="1"/>
        <end position="25"/>
    </location>
</feature>
<comment type="caution">
    <text evidence="4">The sequence shown here is derived from an EMBL/GenBank/DDBJ whole genome shotgun (WGS) entry which is preliminary data.</text>
</comment>
<feature type="compositionally biased region" description="Low complexity" evidence="1">
    <location>
        <begin position="306"/>
        <end position="322"/>
    </location>
</feature>
<evidence type="ECO:0000256" key="2">
    <source>
        <dbReference type="SAM" id="Phobius"/>
    </source>
</evidence>
<keyword evidence="3" id="KW-0732">Signal</keyword>
<dbReference type="Proteomes" id="UP001344447">
    <property type="component" value="Unassembled WGS sequence"/>
</dbReference>
<accession>A0AAN7U3I8</accession>
<evidence type="ECO:0000256" key="3">
    <source>
        <dbReference type="SAM" id="SignalP"/>
    </source>
</evidence>
<sequence>MISTIYKYVILIIVILLSISSIGNGIINTSKYNGYALIGSNPNSKMAFATLLAKKNKTLPFSFTNKYEVSQIFNEPSKSFGSSTALGRALFGGSNITIGAIGDESQNGSIYVYNIDECVESNSNNTTKCDYLFIQESVDEKDDFECTIGSQTSIGPNFIVSSCNNNLLSSKKKSSPISVCILDLDKNSNNCSNVLYLEKPVWKPCIGGKGQMYTTALDVYENKIVIGLCGICMSPNKSQIQIEYNSAFVLIEVINGTLVTDYKAQTTLRTESCPSTMTFNDDWVIIGYSEEELVDMYYKNYMPGGSSSGSSSSSSGSNNNSNGDDDDESSLLNHVTTNKKINKFGDLANATEYRLFDSISEFKATGYGVDISISKSMLIVSSTGDPTLNITGNVFFYDIFTDNSSYPVRTGSKAMVPNLNYITTFDYQYGISYFGTEILVISQDPTLKKMGFNFYSVCPAGAEWSSIYYKCLICDAGQYKTVSSIHIDNSSFELCGLCPGGYYTTDKVFGLSSISECSNFGNNKCGLGEFCPDGSVYPLIDIPVETNSQAFPDLDESEELDFESTFYNSCYPYFLIIMGGMIVLTLCLCLPWPRNHQTKQRKVIDLLLKINFYDWDGDSMTEEIEYLEQTSNDRISISSSRDSMKRRVFVRKRRTAVKPVKAVEAFCTYYFLVVLVLMIIFIIQFQRINSDISTELRSLGQASTQLTPGQIYSDAQYLKFVDSSSIIITLDLYGFNGVCSKDELKLTINGCQNKNYMGNCKVETQFEIIDYIPTNSTDLTPLSNQSCRITSNIDYGAVYSDTTDFYFDITPEDTYFYTQRIIYNISTNNNQSSINTGNSYVSGVIQPLEGTILRQGATVSILSMMTMISDCKIKSNNNGLSLIRPMIERCLYDSQSYKEFSFNSNSTTYLMASEYHSVSPTFQFNIHLEKSVFYHYVMNSHSTSFGQIITVILFAILDVFWVIEVFVPAIQTLVGSIEEHIKKKRQIESGECYETFSNELEGLIKNQSKTDHLISKMKYGGGGIS</sequence>
<feature type="chain" id="PRO_5042866572" description="MRH domain-containing protein" evidence="3">
    <location>
        <begin position="26"/>
        <end position="1025"/>
    </location>
</feature>
<evidence type="ECO:0008006" key="6">
    <source>
        <dbReference type="Google" id="ProtNLM"/>
    </source>
</evidence>